<dbReference type="EC" id="2.6.1.-" evidence="6"/>
<dbReference type="InterPro" id="IPR004838">
    <property type="entry name" value="NHTrfase_class1_PyrdxlP-BS"/>
</dbReference>
<dbReference type="SUPFAM" id="SSF53383">
    <property type="entry name" value="PLP-dependent transferases"/>
    <property type="match status" value="1"/>
</dbReference>
<sequence>MRFTLNDHVRSVREPPIGEVRGWAATRPPEAPELIDLCQAVPDYSPPEELLAYLQQVVRDPLTCRYTPDEGLPEVREAVCARYRRRYRARVDGDHICLTVGASQAFWLSMLVLCHAGDEVILQAPCYFDHPMALGALGVRAVYAPFTEKEQGVPNPAVIERLITPRTRAIVLVTPSNPTGVAIPHGRLSELYFLAQRHRIALVLDETYGDFVEGMPHDLFTLADWHRTLVQVQSFGKTYALTGYRAGLLAAAPEFIRQALKIQDTMAVCQPRITQQALKYGLEHLDAWVEENRLKMSLRNSLFAAEFVKPGNRFRLVAGGGFFAWVKHPFSGRSSRQAAQRLVQEAGIMTLPGEAFGPGLEEYLRLALGNIRESAIAEVVRRFRNVS</sequence>
<gene>
    <name evidence="8" type="ORF">GEAMG1_0503</name>
</gene>
<evidence type="ECO:0000256" key="2">
    <source>
        <dbReference type="ARBA" id="ARBA00007441"/>
    </source>
</evidence>
<reference evidence="8 9" key="1">
    <citation type="submission" date="2022-03" db="EMBL/GenBank/DDBJ databases">
        <authorList>
            <person name="Koch H."/>
        </authorList>
    </citation>
    <scope>NUCLEOTIDE SEQUENCE [LARGE SCALE GENOMIC DNA]</scope>
    <source>
        <strain evidence="8 9">G1</strain>
    </source>
</reference>
<dbReference type="InterPro" id="IPR004839">
    <property type="entry name" value="Aminotransferase_I/II_large"/>
</dbReference>
<name>A0ABN8HFW8_9BACT</name>
<dbReference type="InterPro" id="IPR015424">
    <property type="entry name" value="PyrdxlP-dep_Trfase"/>
</dbReference>
<comment type="similarity">
    <text evidence="2 6">Belongs to the class-I pyridoxal-phosphate-dependent aminotransferase family.</text>
</comment>
<proteinExistence type="inferred from homology"/>
<dbReference type="InterPro" id="IPR050596">
    <property type="entry name" value="AspAT/PAT-like"/>
</dbReference>
<dbReference type="Gene3D" id="3.40.640.10">
    <property type="entry name" value="Type I PLP-dependent aspartate aminotransferase-like (Major domain)"/>
    <property type="match status" value="1"/>
</dbReference>
<dbReference type="PANTHER" id="PTHR46383:SF1">
    <property type="entry name" value="ASPARTATE AMINOTRANSFERASE"/>
    <property type="match status" value="1"/>
</dbReference>
<dbReference type="Pfam" id="PF00155">
    <property type="entry name" value="Aminotran_1_2"/>
    <property type="match status" value="1"/>
</dbReference>
<evidence type="ECO:0000256" key="5">
    <source>
        <dbReference type="ARBA" id="ARBA00022898"/>
    </source>
</evidence>
<dbReference type="NCBIfam" id="NF005732">
    <property type="entry name" value="PRK07550.1"/>
    <property type="match status" value="1"/>
</dbReference>
<evidence type="ECO:0000256" key="1">
    <source>
        <dbReference type="ARBA" id="ARBA00001933"/>
    </source>
</evidence>
<dbReference type="InterPro" id="IPR015421">
    <property type="entry name" value="PyrdxlP-dep_Trfase_major"/>
</dbReference>
<dbReference type="PANTHER" id="PTHR46383">
    <property type="entry name" value="ASPARTATE AMINOTRANSFERASE"/>
    <property type="match status" value="1"/>
</dbReference>
<comment type="cofactor">
    <cofactor evidence="1 6">
        <name>pyridoxal 5'-phosphate</name>
        <dbReference type="ChEBI" id="CHEBI:597326"/>
    </cofactor>
</comment>
<keyword evidence="5" id="KW-0663">Pyridoxal phosphate</keyword>
<keyword evidence="4 6" id="KW-0808">Transferase</keyword>
<accession>A0ABN8HFW8</accession>
<dbReference type="CDD" id="cd00609">
    <property type="entry name" value="AAT_like"/>
    <property type="match status" value="1"/>
</dbReference>
<dbReference type="PROSITE" id="PS00105">
    <property type="entry name" value="AA_TRANSFER_CLASS_1"/>
    <property type="match status" value="1"/>
</dbReference>
<evidence type="ECO:0000256" key="4">
    <source>
        <dbReference type="ARBA" id="ARBA00022679"/>
    </source>
</evidence>
<keyword evidence="3 6" id="KW-0032">Aminotransferase</keyword>
<evidence type="ECO:0000256" key="6">
    <source>
        <dbReference type="RuleBase" id="RU000481"/>
    </source>
</evidence>
<keyword evidence="9" id="KW-1185">Reference proteome</keyword>
<feature type="domain" description="Aminotransferase class I/classII large" evidence="7">
    <location>
        <begin position="33"/>
        <end position="382"/>
    </location>
</feature>
<protein>
    <recommendedName>
        <fullName evidence="6">Aminotransferase</fullName>
        <ecNumber evidence="6">2.6.1.-</ecNumber>
    </recommendedName>
</protein>
<dbReference type="GO" id="GO:0008483">
    <property type="term" value="F:transaminase activity"/>
    <property type="evidence" value="ECO:0007669"/>
    <property type="project" value="UniProtKB-KW"/>
</dbReference>
<evidence type="ECO:0000313" key="9">
    <source>
        <dbReference type="Proteomes" id="UP001295463"/>
    </source>
</evidence>
<dbReference type="RefSeq" id="WP_305731270.1">
    <property type="nucleotide sequence ID" value="NZ_OW150024.1"/>
</dbReference>
<dbReference type="EMBL" id="OW150024">
    <property type="protein sequence ID" value="CAH2030325.1"/>
    <property type="molecule type" value="Genomic_DNA"/>
</dbReference>
<evidence type="ECO:0000259" key="7">
    <source>
        <dbReference type="Pfam" id="PF00155"/>
    </source>
</evidence>
<dbReference type="Proteomes" id="UP001295463">
    <property type="component" value="Chromosome"/>
</dbReference>
<evidence type="ECO:0000256" key="3">
    <source>
        <dbReference type="ARBA" id="ARBA00022576"/>
    </source>
</evidence>
<organism evidence="8 9">
    <name type="scientific">Trichlorobacter ammonificans</name>
    <dbReference type="NCBI Taxonomy" id="2916410"/>
    <lineage>
        <taxon>Bacteria</taxon>
        <taxon>Pseudomonadati</taxon>
        <taxon>Thermodesulfobacteriota</taxon>
        <taxon>Desulfuromonadia</taxon>
        <taxon>Geobacterales</taxon>
        <taxon>Geobacteraceae</taxon>
        <taxon>Trichlorobacter</taxon>
    </lineage>
</organism>
<evidence type="ECO:0000313" key="8">
    <source>
        <dbReference type="EMBL" id="CAH2030325.1"/>
    </source>
</evidence>